<comment type="caution">
    <text evidence="2">The sequence shown here is derived from an EMBL/GenBank/DDBJ whole genome shotgun (WGS) entry which is preliminary data.</text>
</comment>
<dbReference type="AlphaFoldDB" id="A0A948TI43"/>
<dbReference type="PANTHER" id="PTHR42879:SF2">
    <property type="entry name" value="3-OXOACYL-[ACYL-CARRIER-PROTEIN] REDUCTASE FABG"/>
    <property type="match status" value="1"/>
</dbReference>
<dbReference type="Proteomes" id="UP000777303">
    <property type="component" value="Unassembled WGS sequence"/>
</dbReference>
<name>A0A948TI43_9LACO</name>
<gene>
    <name evidence="2" type="ORF">H9901_00405</name>
</gene>
<reference evidence="2" key="2">
    <citation type="submission" date="2021-04" db="EMBL/GenBank/DDBJ databases">
        <authorList>
            <person name="Gilroy R."/>
        </authorList>
    </citation>
    <scope>NUCLEOTIDE SEQUENCE</scope>
    <source>
        <strain evidence="2">F6-6636</strain>
    </source>
</reference>
<evidence type="ECO:0000313" key="2">
    <source>
        <dbReference type="EMBL" id="MBU3851164.1"/>
    </source>
</evidence>
<dbReference type="PANTHER" id="PTHR42879">
    <property type="entry name" value="3-OXOACYL-(ACYL-CARRIER-PROTEIN) REDUCTASE"/>
    <property type="match status" value="1"/>
</dbReference>
<sequence>MKWVLVAGASGGIGRQVVDDLAAAGWNIYLHGHQHMTAIFEHVTQLQKQYPQQEFIPIQADLTTDAGVMQLINNLFQLDALVYTTGITYYGLLTQQTSQQWETLWQLHVKAPMLLCQQLQTKLAHAHHGRIILIGSVYGKAGSAMEVAYSTMKGAQSAFAKAYAQEIASLGITINVIAPGAVDTPMNQLFSPAEKAAIDEEIPVGRFAQPAEITYFVKSLLAPQASYLTGQTLYVSGGWLY</sequence>
<comment type="similarity">
    <text evidence="1">Belongs to the short-chain dehydrogenases/reductases (SDR) family.</text>
</comment>
<dbReference type="SUPFAM" id="SSF51735">
    <property type="entry name" value="NAD(P)-binding Rossmann-fold domains"/>
    <property type="match status" value="1"/>
</dbReference>
<reference evidence="2" key="1">
    <citation type="journal article" date="2021" name="PeerJ">
        <title>Extensive microbial diversity within the chicken gut microbiome revealed by metagenomics and culture.</title>
        <authorList>
            <person name="Gilroy R."/>
            <person name="Ravi A."/>
            <person name="Getino M."/>
            <person name="Pursley I."/>
            <person name="Horton D.L."/>
            <person name="Alikhan N.F."/>
            <person name="Baker D."/>
            <person name="Gharbi K."/>
            <person name="Hall N."/>
            <person name="Watson M."/>
            <person name="Adriaenssens E.M."/>
            <person name="Foster-Nyarko E."/>
            <person name="Jarju S."/>
            <person name="Secka A."/>
            <person name="Antonio M."/>
            <person name="Oren A."/>
            <person name="Chaudhuri R.R."/>
            <person name="La Ragione R."/>
            <person name="Hildebrand F."/>
            <person name="Pallen M.J."/>
        </authorList>
    </citation>
    <scope>NUCLEOTIDE SEQUENCE</scope>
    <source>
        <strain evidence="2">F6-6636</strain>
    </source>
</reference>
<dbReference type="CDD" id="cd05233">
    <property type="entry name" value="SDR_c"/>
    <property type="match status" value="1"/>
</dbReference>
<organism evidence="2 3">
    <name type="scientific">Candidatus Paralactobacillus gallistercoris</name>
    <dbReference type="NCBI Taxonomy" id="2838724"/>
    <lineage>
        <taxon>Bacteria</taxon>
        <taxon>Bacillati</taxon>
        <taxon>Bacillota</taxon>
        <taxon>Bacilli</taxon>
        <taxon>Lactobacillales</taxon>
        <taxon>Lactobacillaceae</taxon>
        <taxon>Lactobacillus</taxon>
    </lineage>
</organism>
<accession>A0A948TI43</accession>
<dbReference type="Pfam" id="PF00106">
    <property type="entry name" value="adh_short"/>
    <property type="match status" value="1"/>
</dbReference>
<dbReference type="InterPro" id="IPR002347">
    <property type="entry name" value="SDR_fam"/>
</dbReference>
<dbReference type="PRINTS" id="PR00081">
    <property type="entry name" value="GDHRDH"/>
</dbReference>
<dbReference type="EMBL" id="JAHLFS010000006">
    <property type="protein sequence ID" value="MBU3851164.1"/>
    <property type="molecule type" value="Genomic_DNA"/>
</dbReference>
<proteinExistence type="inferred from homology"/>
<evidence type="ECO:0000256" key="1">
    <source>
        <dbReference type="ARBA" id="ARBA00006484"/>
    </source>
</evidence>
<dbReference type="InterPro" id="IPR036291">
    <property type="entry name" value="NAD(P)-bd_dom_sf"/>
</dbReference>
<dbReference type="NCBIfam" id="NF047420">
    <property type="entry name" value="EF_P_mod_YmfI"/>
    <property type="match status" value="1"/>
</dbReference>
<dbReference type="Gene3D" id="3.40.50.720">
    <property type="entry name" value="NAD(P)-binding Rossmann-like Domain"/>
    <property type="match status" value="1"/>
</dbReference>
<protein>
    <submittedName>
        <fullName evidence="2">SDR family NAD(P)-dependent oxidoreductase</fullName>
    </submittedName>
</protein>
<evidence type="ECO:0000313" key="3">
    <source>
        <dbReference type="Proteomes" id="UP000777303"/>
    </source>
</evidence>
<dbReference type="InterPro" id="IPR050259">
    <property type="entry name" value="SDR"/>
</dbReference>